<dbReference type="InterPro" id="IPR008332">
    <property type="entry name" value="MethylG_MeTrfase_N"/>
</dbReference>
<organism evidence="12 13">
    <name type="scientific">Fusobacterium pseudoperiodonticum</name>
    <dbReference type="NCBI Taxonomy" id="2663009"/>
    <lineage>
        <taxon>Bacteria</taxon>
        <taxon>Fusobacteriati</taxon>
        <taxon>Fusobacteriota</taxon>
        <taxon>Fusobacteriia</taxon>
        <taxon>Fusobacteriales</taxon>
        <taxon>Fusobacteriaceae</taxon>
        <taxon>Fusobacterium</taxon>
    </lineage>
</organism>
<evidence type="ECO:0000256" key="3">
    <source>
        <dbReference type="ARBA" id="ARBA00022490"/>
    </source>
</evidence>
<comment type="miscellaneous">
    <text evidence="9">This enzyme catalyzes only one turnover and therefore is not strictly catalytic. According to one definition, an enzyme is a biocatalyst that acts repeatedly and over many reaction cycles.</text>
</comment>
<dbReference type="AlphaFoldDB" id="A0A2D3NWZ9"/>
<dbReference type="InterPro" id="IPR001497">
    <property type="entry name" value="MethylDNA_cys_MeTrfase_AS"/>
</dbReference>
<dbReference type="InterPro" id="IPR036631">
    <property type="entry name" value="MGMT_N_sf"/>
</dbReference>
<dbReference type="Proteomes" id="UP000230056">
    <property type="component" value="Chromosome"/>
</dbReference>
<evidence type="ECO:0000256" key="7">
    <source>
        <dbReference type="ARBA" id="ARBA00023204"/>
    </source>
</evidence>
<dbReference type="InterPro" id="IPR036217">
    <property type="entry name" value="MethylDNA_cys_MeTrfase_DNAb"/>
</dbReference>
<reference evidence="12 13" key="1">
    <citation type="submission" date="2017-11" db="EMBL/GenBank/DDBJ databases">
        <title>Genome sequencing of Fusobacterium periodonticum KCOM 1261.</title>
        <authorList>
            <person name="Kook J.-K."/>
            <person name="Park S.-N."/>
            <person name="Lim Y.K."/>
        </authorList>
    </citation>
    <scope>NUCLEOTIDE SEQUENCE [LARGE SCALE GENOMIC DNA]</scope>
    <source>
        <strain evidence="12 13">KCOM 1261</strain>
    </source>
</reference>
<evidence type="ECO:0000256" key="4">
    <source>
        <dbReference type="ARBA" id="ARBA00022603"/>
    </source>
</evidence>
<dbReference type="GO" id="GO:0006307">
    <property type="term" value="P:DNA alkylation repair"/>
    <property type="evidence" value="ECO:0007669"/>
    <property type="project" value="UniProtKB-UniRule"/>
</dbReference>
<dbReference type="SUPFAM" id="SSF46767">
    <property type="entry name" value="Methylated DNA-protein cysteine methyltransferase, C-terminal domain"/>
    <property type="match status" value="1"/>
</dbReference>
<comment type="function">
    <text evidence="9">Involved in the cellular defense against the biological effects of O6-methylguanine (O6-MeG) and O4-methylthymine (O4-MeT) in DNA. Repairs the methylated nucleobase in DNA by stoichiometrically transferring the methyl group to a cysteine residue in the enzyme. This is a suicide reaction: the enzyme is irreversibly inactivated.</text>
</comment>
<dbReference type="PROSITE" id="PS00374">
    <property type="entry name" value="MGMT"/>
    <property type="match status" value="1"/>
</dbReference>
<evidence type="ECO:0000256" key="5">
    <source>
        <dbReference type="ARBA" id="ARBA00022679"/>
    </source>
</evidence>
<evidence type="ECO:0000313" key="13">
    <source>
        <dbReference type="Proteomes" id="UP000230056"/>
    </source>
</evidence>
<dbReference type="NCBIfam" id="TIGR00589">
    <property type="entry name" value="ogt"/>
    <property type="match status" value="1"/>
</dbReference>
<dbReference type="PANTHER" id="PTHR10815:SF5">
    <property type="entry name" value="METHYLATED-DNA--PROTEIN-CYSTEINE METHYLTRANSFERASE"/>
    <property type="match status" value="1"/>
</dbReference>
<evidence type="ECO:0000259" key="11">
    <source>
        <dbReference type="Pfam" id="PF02870"/>
    </source>
</evidence>
<keyword evidence="3 9" id="KW-0963">Cytoplasm</keyword>
<dbReference type="GO" id="GO:0032259">
    <property type="term" value="P:methylation"/>
    <property type="evidence" value="ECO:0007669"/>
    <property type="project" value="UniProtKB-KW"/>
</dbReference>
<dbReference type="CDD" id="cd06445">
    <property type="entry name" value="ATase"/>
    <property type="match status" value="1"/>
</dbReference>
<comment type="catalytic activity">
    <reaction evidence="8 9">
        <text>a 6-O-methyl-2'-deoxyguanosine in DNA + L-cysteinyl-[protein] = S-methyl-L-cysteinyl-[protein] + a 2'-deoxyguanosine in DNA</text>
        <dbReference type="Rhea" id="RHEA:24000"/>
        <dbReference type="Rhea" id="RHEA-COMP:10131"/>
        <dbReference type="Rhea" id="RHEA-COMP:10132"/>
        <dbReference type="Rhea" id="RHEA-COMP:11367"/>
        <dbReference type="Rhea" id="RHEA-COMP:11368"/>
        <dbReference type="ChEBI" id="CHEBI:29950"/>
        <dbReference type="ChEBI" id="CHEBI:82612"/>
        <dbReference type="ChEBI" id="CHEBI:85445"/>
        <dbReference type="ChEBI" id="CHEBI:85448"/>
        <dbReference type="EC" id="2.1.1.63"/>
    </reaction>
</comment>
<dbReference type="GO" id="GO:0005737">
    <property type="term" value="C:cytoplasm"/>
    <property type="evidence" value="ECO:0007669"/>
    <property type="project" value="UniProtKB-SubCell"/>
</dbReference>
<keyword evidence="4 9" id="KW-0489">Methyltransferase</keyword>
<dbReference type="Pfam" id="PF01035">
    <property type="entry name" value="DNA_binding_1"/>
    <property type="match status" value="1"/>
</dbReference>
<dbReference type="InterPro" id="IPR014048">
    <property type="entry name" value="MethylDNA_cys_MeTrfase_DNA-bd"/>
</dbReference>
<dbReference type="RefSeq" id="WP_100025250.1">
    <property type="nucleotide sequence ID" value="NZ_CP024699.1"/>
</dbReference>
<dbReference type="Gene3D" id="3.30.160.70">
    <property type="entry name" value="Methylated DNA-protein cysteine methyltransferase domain"/>
    <property type="match status" value="1"/>
</dbReference>
<dbReference type="SUPFAM" id="SSF53155">
    <property type="entry name" value="Methylated DNA-protein cysteine methyltransferase domain"/>
    <property type="match status" value="1"/>
</dbReference>
<dbReference type="EC" id="2.1.1.63" evidence="9"/>
<evidence type="ECO:0000313" key="12">
    <source>
        <dbReference type="EMBL" id="ATV59945.1"/>
    </source>
</evidence>
<feature type="domain" description="Methylated-DNA-[protein]-cysteine S-methyltransferase DNA binding" evidence="10">
    <location>
        <begin position="83"/>
        <end position="168"/>
    </location>
</feature>
<feature type="active site" description="Nucleophile; methyl group acceptor" evidence="9">
    <location>
        <position position="134"/>
    </location>
</feature>
<comment type="similarity">
    <text evidence="2 9">Belongs to the MGMT family.</text>
</comment>
<gene>
    <name evidence="12" type="ORF">CTM72_09615</name>
</gene>
<dbReference type="Gene3D" id="1.10.10.10">
    <property type="entry name" value="Winged helix-like DNA-binding domain superfamily/Winged helix DNA-binding domain"/>
    <property type="match status" value="1"/>
</dbReference>
<dbReference type="PANTHER" id="PTHR10815">
    <property type="entry name" value="METHYLATED-DNA--PROTEIN-CYSTEINE METHYLTRANSFERASE"/>
    <property type="match status" value="1"/>
</dbReference>
<evidence type="ECO:0000259" key="10">
    <source>
        <dbReference type="Pfam" id="PF01035"/>
    </source>
</evidence>
<dbReference type="FunFam" id="1.10.10.10:FF:000214">
    <property type="entry name" value="Methylated-DNA--protein-cysteine methyltransferase"/>
    <property type="match status" value="1"/>
</dbReference>
<dbReference type="GO" id="GO:0003908">
    <property type="term" value="F:methylated-DNA-[protein]-cysteine S-methyltransferase activity"/>
    <property type="evidence" value="ECO:0007669"/>
    <property type="project" value="UniProtKB-UniRule"/>
</dbReference>
<evidence type="ECO:0000256" key="8">
    <source>
        <dbReference type="ARBA" id="ARBA00049348"/>
    </source>
</evidence>
<keyword evidence="7 9" id="KW-0234">DNA repair</keyword>
<accession>A0A2D3NWZ9</accession>
<dbReference type="InterPro" id="IPR023546">
    <property type="entry name" value="MGMT"/>
</dbReference>
<name>A0A2D3NWZ9_9FUSO</name>
<dbReference type="EMBL" id="CP024699">
    <property type="protein sequence ID" value="ATV59945.1"/>
    <property type="molecule type" value="Genomic_DNA"/>
</dbReference>
<comment type="catalytic activity">
    <reaction evidence="1 9">
        <text>a 4-O-methyl-thymidine in DNA + L-cysteinyl-[protein] = a thymidine in DNA + S-methyl-L-cysteinyl-[protein]</text>
        <dbReference type="Rhea" id="RHEA:53428"/>
        <dbReference type="Rhea" id="RHEA-COMP:10131"/>
        <dbReference type="Rhea" id="RHEA-COMP:10132"/>
        <dbReference type="Rhea" id="RHEA-COMP:13555"/>
        <dbReference type="Rhea" id="RHEA-COMP:13556"/>
        <dbReference type="ChEBI" id="CHEBI:29950"/>
        <dbReference type="ChEBI" id="CHEBI:82612"/>
        <dbReference type="ChEBI" id="CHEBI:137386"/>
        <dbReference type="ChEBI" id="CHEBI:137387"/>
        <dbReference type="EC" id="2.1.1.63"/>
    </reaction>
</comment>
<evidence type="ECO:0000256" key="2">
    <source>
        <dbReference type="ARBA" id="ARBA00008711"/>
    </source>
</evidence>
<proteinExistence type="inferred from homology"/>
<keyword evidence="6 9" id="KW-0227">DNA damage</keyword>
<dbReference type="InterPro" id="IPR036388">
    <property type="entry name" value="WH-like_DNA-bd_sf"/>
</dbReference>
<dbReference type="Pfam" id="PF02870">
    <property type="entry name" value="Methyltransf_1N"/>
    <property type="match status" value="1"/>
</dbReference>
<evidence type="ECO:0000256" key="9">
    <source>
        <dbReference type="HAMAP-Rule" id="MF_00772"/>
    </source>
</evidence>
<feature type="domain" description="Methylguanine DNA methyltransferase ribonuclease-like" evidence="11">
    <location>
        <begin position="11"/>
        <end position="78"/>
    </location>
</feature>
<protein>
    <recommendedName>
        <fullName evidence="9">Methylated-DNA--protein-cysteine methyltransferase</fullName>
        <ecNumber evidence="9">2.1.1.63</ecNumber>
    </recommendedName>
    <alternativeName>
        <fullName evidence="9">6-O-methylguanine-DNA methyltransferase</fullName>
        <shortName evidence="9">MGMT</shortName>
    </alternativeName>
    <alternativeName>
        <fullName evidence="9">O-6-methylguanine-DNA-alkyltransferase</fullName>
    </alternativeName>
</protein>
<evidence type="ECO:0000256" key="6">
    <source>
        <dbReference type="ARBA" id="ARBA00022763"/>
    </source>
</evidence>
<keyword evidence="5 9" id="KW-0808">Transferase</keyword>
<sequence>MVKSIKGISFLYNEEIGYLEIIEEKDGISEISFLGKIDIEERKKLYNISTESPLTKKCSKQLEEYFSGKRKEFNIKLDVIGTEFQKQCWKTLTKIPYGETISYSDEAKIIGKDKAVRAVGSANGKNSIPIIIPCHRVVSKDGKLGGYSGGEGGNKGIEIKKYLLELEKKFK</sequence>
<comment type="subcellular location">
    <subcellularLocation>
        <location evidence="9">Cytoplasm</location>
    </subcellularLocation>
</comment>
<dbReference type="HAMAP" id="MF_00772">
    <property type="entry name" value="OGT"/>
    <property type="match status" value="1"/>
</dbReference>
<evidence type="ECO:0000256" key="1">
    <source>
        <dbReference type="ARBA" id="ARBA00001286"/>
    </source>
</evidence>